<dbReference type="Proteomes" id="UP000640426">
    <property type="component" value="Unassembled WGS sequence"/>
</dbReference>
<dbReference type="Gene3D" id="3.40.710.10">
    <property type="entry name" value="DD-peptidase/beta-lactamase superfamily"/>
    <property type="match status" value="1"/>
</dbReference>
<evidence type="ECO:0000256" key="4">
    <source>
        <dbReference type="ARBA" id="ARBA00030171"/>
    </source>
</evidence>
<protein>
    <recommendedName>
        <fullName evidence="3">beta-lactamase</fullName>
        <ecNumber evidence="3">3.5.2.6</ecNumber>
    </recommendedName>
    <alternativeName>
        <fullName evidence="4">Penicillinase</fullName>
    </alternativeName>
</protein>
<proteinExistence type="inferred from homology"/>
<accession>A0ABS0XJN3</accession>
<dbReference type="RefSeq" id="WP_199033925.1">
    <property type="nucleotide sequence ID" value="NZ_JAELXS010000001.1"/>
</dbReference>
<comment type="similarity">
    <text evidence="2">Belongs to the class-A beta-lactamase family.</text>
</comment>
<dbReference type="PANTHER" id="PTHR35333">
    <property type="entry name" value="BETA-LACTAMASE"/>
    <property type="match status" value="1"/>
</dbReference>
<name>A0ABS0XJN3_9SPHN</name>
<dbReference type="PRINTS" id="PR00118">
    <property type="entry name" value="BLACTAMASEA"/>
</dbReference>
<gene>
    <name evidence="6" type="primary">bla</name>
    <name evidence="6" type="ORF">JAO74_00400</name>
</gene>
<dbReference type="InterPro" id="IPR006311">
    <property type="entry name" value="TAT_signal"/>
</dbReference>
<keyword evidence="7" id="KW-1185">Reference proteome</keyword>
<evidence type="ECO:0000259" key="5">
    <source>
        <dbReference type="Pfam" id="PF13354"/>
    </source>
</evidence>
<dbReference type="PROSITE" id="PS51318">
    <property type="entry name" value="TAT"/>
    <property type="match status" value="1"/>
</dbReference>
<evidence type="ECO:0000313" key="6">
    <source>
        <dbReference type="EMBL" id="MBJ6120241.1"/>
    </source>
</evidence>
<feature type="domain" description="Beta-lactamase class A catalytic" evidence="5">
    <location>
        <begin position="42"/>
        <end position="269"/>
    </location>
</feature>
<dbReference type="EC" id="3.5.2.6" evidence="3"/>
<organism evidence="6 7">
    <name type="scientific">Sphingomonas mollis</name>
    <dbReference type="NCBI Taxonomy" id="2795726"/>
    <lineage>
        <taxon>Bacteria</taxon>
        <taxon>Pseudomonadati</taxon>
        <taxon>Pseudomonadota</taxon>
        <taxon>Alphaproteobacteria</taxon>
        <taxon>Sphingomonadales</taxon>
        <taxon>Sphingomonadaceae</taxon>
        <taxon>Sphingomonas</taxon>
    </lineage>
</organism>
<dbReference type="PANTHER" id="PTHR35333:SF3">
    <property type="entry name" value="BETA-LACTAMASE-TYPE TRANSPEPTIDASE FOLD CONTAINING PROTEIN"/>
    <property type="match status" value="1"/>
</dbReference>
<dbReference type="Pfam" id="PF13354">
    <property type="entry name" value="Beta-lactamase2"/>
    <property type="match status" value="1"/>
</dbReference>
<evidence type="ECO:0000256" key="2">
    <source>
        <dbReference type="ARBA" id="ARBA00009009"/>
    </source>
</evidence>
<dbReference type="EMBL" id="JAELXS010000001">
    <property type="protein sequence ID" value="MBJ6120241.1"/>
    <property type="molecule type" value="Genomic_DNA"/>
</dbReference>
<dbReference type="InterPro" id="IPR012338">
    <property type="entry name" value="Beta-lactam/transpept-like"/>
</dbReference>
<dbReference type="InterPro" id="IPR000871">
    <property type="entry name" value="Beta-lactam_class-A"/>
</dbReference>
<sequence>MTERSTFDGLMTRRVMIGGVMAGVAAPALGLTAPGVTTAWATLDKATGRFSGVNVNDRMPMCSTFKWLLVACVLARTDRGLERLSQRISFGPDDLLGYAPTVRAALTAAGGDRASLSIKNLCEAAVTVSDNSAANLLLPVVGGPEGLTAWLRRAGDPITRLDRTEPALNRVPPGDPRDTTNAAAMLGTLDRLLFGAVLSRGSRHRLTEWLLACKTGADRLPAGLPAGWRAGHKTGTYTTDRPTRIDRNAAGDVGLLLPPSGKPILIVAYVAGSRQPQPVVDRWFAGLARDAVRRRIG</sequence>
<comment type="caution">
    <text evidence="6">The sequence shown here is derived from an EMBL/GenBank/DDBJ whole genome shotgun (WGS) entry which is preliminary data.</text>
</comment>
<dbReference type="NCBIfam" id="NF033103">
    <property type="entry name" value="bla_class_A"/>
    <property type="match status" value="1"/>
</dbReference>
<evidence type="ECO:0000313" key="7">
    <source>
        <dbReference type="Proteomes" id="UP000640426"/>
    </source>
</evidence>
<reference evidence="7" key="1">
    <citation type="submission" date="2020-12" db="EMBL/GenBank/DDBJ databases">
        <title>Hymenobacter sp.</title>
        <authorList>
            <person name="Kim M.K."/>
        </authorList>
    </citation>
    <scope>NUCLEOTIDE SEQUENCE [LARGE SCALE GENOMIC DNA]</scope>
    <source>
        <strain evidence="7">BT553</strain>
    </source>
</reference>
<dbReference type="SUPFAM" id="SSF56601">
    <property type="entry name" value="beta-lactamase/transpeptidase-like"/>
    <property type="match status" value="1"/>
</dbReference>
<evidence type="ECO:0000256" key="1">
    <source>
        <dbReference type="ARBA" id="ARBA00001526"/>
    </source>
</evidence>
<comment type="catalytic activity">
    <reaction evidence="1">
        <text>a beta-lactam + H2O = a substituted beta-amino acid</text>
        <dbReference type="Rhea" id="RHEA:20401"/>
        <dbReference type="ChEBI" id="CHEBI:15377"/>
        <dbReference type="ChEBI" id="CHEBI:35627"/>
        <dbReference type="ChEBI" id="CHEBI:140347"/>
        <dbReference type="EC" id="3.5.2.6"/>
    </reaction>
</comment>
<dbReference type="InterPro" id="IPR045155">
    <property type="entry name" value="Beta-lactam_cat"/>
</dbReference>
<evidence type="ECO:0000256" key="3">
    <source>
        <dbReference type="ARBA" id="ARBA00012865"/>
    </source>
</evidence>